<dbReference type="InterPro" id="IPR017926">
    <property type="entry name" value="GATASE"/>
</dbReference>
<feature type="domain" description="Glutamine amidotransferase" evidence="1">
    <location>
        <begin position="35"/>
        <end position="170"/>
    </location>
</feature>
<dbReference type="PANTHER" id="PTHR42695">
    <property type="entry name" value="GLUTAMINE AMIDOTRANSFERASE YLR126C-RELATED"/>
    <property type="match status" value="1"/>
</dbReference>
<keyword evidence="2" id="KW-0315">Glutamine amidotransferase</keyword>
<keyword evidence="3" id="KW-1185">Reference proteome</keyword>
<dbReference type="EMBL" id="CP067341">
    <property type="protein sequence ID" value="QQP12961.1"/>
    <property type="molecule type" value="Genomic_DNA"/>
</dbReference>
<dbReference type="Gene3D" id="3.40.50.880">
    <property type="match status" value="1"/>
</dbReference>
<evidence type="ECO:0000259" key="1">
    <source>
        <dbReference type="Pfam" id="PF00117"/>
    </source>
</evidence>
<reference evidence="2 3" key="1">
    <citation type="submission" date="2020-01" db="EMBL/GenBank/DDBJ databases">
        <authorList>
            <person name="Liu G."/>
            <person name="Liu B."/>
        </authorList>
    </citation>
    <scope>NUCLEOTIDE SEQUENCE [LARGE SCALE GENOMIC DNA]</scope>
    <source>
        <strain evidence="2 3">FJAT-51161</strain>
    </source>
</reference>
<dbReference type="RefSeq" id="WP_053597379.1">
    <property type="nucleotide sequence ID" value="NZ_CP067341.1"/>
</dbReference>
<dbReference type="PROSITE" id="PS51273">
    <property type="entry name" value="GATASE_TYPE_1"/>
    <property type="match status" value="1"/>
</dbReference>
<dbReference type="PANTHER" id="PTHR42695:SF5">
    <property type="entry name" value="GLUTAMINE AMIDOTRANSFERASE YLR126C-RELATED"/>
    <property type="match status" value="1"/>
</dbReference>
<organism evidence="2 3">
    <name type="scientific">Lysinibacillus agricola</name>
    <dbReference type="NCBI Taxonomy" id="2590012"/>
    <lineage>
        <taxon>Bacteria</taxon>
        <taxon>Bacillati</taxon>
        <taxon>Bacillota</taxon>
        <taxon>Bacilli</taxon>
        <taxon>Bacillales</taxon>
        <taxon>Bacillaceae</taxon>
        <taxon>Lysinibacillus</taxon>
    </lineage>
</organism>
<protein>
    <submittedName>
        <fullName evidence="2">Type 1 glutamine amidotransferase</fullName>
    </submittedName>
</protein>
<dbReference type="InterPro" id="IPR029062">
    <property type="entry name" value="Class_I_gatase-like"/>
</dbReference>
<dbReference type="SUPFAM" id="SSF52317">
    <property type="entry name" value="Class I glutamine amidotransferase-like"/>
    <property type="match status" value="1"/>
</dbReference>
<name>A0ABX7ASN4_9BACI</name>
<dbReference type="Proteomes" id="UP000596049">
    <property type="component" value="Chromosome"/>
</dbReference>
<proteinExistence type="predicted"/>
<dbReference type="CDD" id="cd01741">
    <property type="entry name" value="GATase1_1"/>
    <property type="match status" value="1"/>
</dbReference>
<dbReference type="InterPro" id="IPR044992">
    <property type="entry name" value="ChyE-like"/>
</dbReference>
<dbReference type="Pfam" id="PF00117">
    <property type="entry name" value="GATase"/>
    <property type="match status" value="1"/>
</dbReference>
<evidence type="ECO:0000313" key="2">
    <source>
        <dbReference type="EMBL" id="QQP12961.1"/>
    </source>
</evidence>
<gene>
    <name evidence="2" type="ORF">FJQ98_02485</name>
</gene>
<evidence type="ECO:0000313" key="3">
    <source>
        <dbReference type="Proteomes" id="UP000596049"/>
    </source>
</evidence>
<sequence>MSTYILQHVPFETPGIIEAIESYTLIKMYEDAQLPSIEEVSMLIILGGPMSVNDSIPWLESEKIFIKEIIDANKPILGICLGAQLIAEILGAEVYKNPKGKEVGFYPVQKVTNEFDFLPSALKVLHWHGDTFELPKESKRLYSTDACSNQAFIYNSNVIGLQFHLEMTRNTLVQLVEEDKNYIEGSIYEQTAETILNTSISSENKKVLAEILAYLKSN</sequence>
<accession>A0ABX7ASN4</accession>